<evidence type="ECO:0000256" key="7">
    <source>
        <dbReference type="ARBA" id="ARBA00022475"/>
    </source>
</evidence>
<evidence type="ECO:0000256" key="9">
    <source>
        <dbReference type="ARBA" id="ARBA00022989"/>
    </source>
</evidence>
<dbReference type="PIRSF" id="PIRSF006603">
    <property type="entry name" value="DinF"/>
    <property type="match status" value="1"/>
</dbReference>
<dbReference type="GO" id="GO:0005886">
    <property type="term" value="C:plasma membrane"/>
    <property type="evidence" value="ECO:0007669"/>
    <property type="project" value="UniProtKB-SubCell"/>
</dbReference>
<evidence type="ECO:0000256" key="12">
    <source>
        <dbReference type="ARBA" id="ARBA00031636"/>
    </source>
</evidence>
<dbReference type="EMBL" id="LRPM01000005">
    <property type="protein sequence ID" value="KWZ79127.1"/>
    <property type="molecule type" value="Genomic_DNA"/>
</dbReference>
<evidence type="ECO:0000256" key="13">
    <source>
        <dbReference type="SAM" id="Phobius"/>
    </source>
</evidence>
<feature type="transmembrane region" description="Helical" evidence="13">
    <location>
        <begin position="180"/>
        <end position="206"/>
    </location>
</feature>
<feature type="transmembrane region" description="Helical" evidence="13">
    <location>
        <begin position="433"/>
        <end position="453"/>
    </location>
</feature>
<organism evidence="14 15">
    <name type="scientific">Anaerococcus tetradius</name>
    <dbReference type="NCBI Taxonomy" id="33036"/>
    <lineage>
        <taxon>Bacteria</taxon>
        <taxon>Bacillati</taxon>
        <taxon>Bacillota</taxon>
        <taxon>Tissierellia</taxon>
        <taxon>Tissierellales</taxon>
        <taxon>Peptoniphilaceae</taxon>
        <taxon>Anaerococcus</taxon>
    </lineage>
</organism>
<comment type="similarity">
    <text evidence="3">Belongs to the multi antimicrobial extrusion (MATE) (TC 2.A.66.1) family.</text>
</comment>
<feature type="transmembrane region" description="Helical" evidence="13">
    <location>
        <begin position="302"/>
        <end position="324"/>
    </location>
</feature>
<dbReference type="GO" id="GO:0015297">
    <property type="term" value="F:antiporter activity"/>
    <property type="evidence" value="ECO:0007669"/>
    <property type="project" value="UniProtKB-KW"/>
</dbReference>
<comment type="function">
    <text evidence="1">Multidrug efflux pump.</text>
</comment>
<feature type="transmembrane region" description="Helical" evidence="13">
    <location>
        <begin position="105"/>
        <end position="131"/>
    </location>
</feature>
<gene>
    <name evidence="14" type="ORF">HMPREF3200_00185</name>
</gene>
<keyword evidence="15" id="KW-1185">Reference proteome</keyword>
<feature type="transmembrane region" description="Helical" evidence="13">
    <location>
        <begin position="31"/>
        <end position="52"/>
    </location>
</feature>
<sequence>MPNFFKQKGEFMEKTETRKENIMGTMPVGNLLIKMSIPMVISMLVQSVYNVVDSIFVARISEEALTAVSLAFPVQNIMIAVAVGISVGASALLSRYLGMDDKKRVGVVAMHGIALSILAYLVFASIGLLFTNNFANSQSTNPQIIKYTKDYLWIIMVFGIGVFFQILAEKLLQATSLTFYTMIVQVSGALINLILDPIFIFGLFGFPRLEVRGAALATVIGQIGGSIIGLVINKKKNTDIVVDFKHFSFHGEILKEIFWIGIPSIVMNAISSVLIFILNTMLRAFGQSAIAAYGVMFKLQSFAFLPIIGMSNAMISIISFNYGARHVARIKKSIRLALLWGFLLVGLATILLWIFPNQIFDMFNATDRMREIGVPMIRIVSLSYVIASVSIIAVGVFQALGNWQSAILQSFLRQFIILLPTFYLLSLTGNIDLVWWSFFISEVLNTIMCMYFLKRDIKKKVETL</sequence>
<keyword evidence="10" id="KW-0406">Ion transport</keyword>
<dbReference type="GO" id="GO:0006811">
    <property type="term" value="P:monoatomic ion transport"/>
    <property type="evidence" value="ECO:0007669"/>
    <property type="project" value="UniProtKB-KW"/>
</dbReference>
<dbReference type="PANTHER" id="PTHR43298">
    <property type="entry name" value="MULTIDRUG RESISTANCE PROTEIN NORM-RELATED"/>
    <property type="match status" value="1"/>
</dbReference>
<evidence type="ECO:0000256" key="1">
    <source>
        <dbReference type="ARBA" id="ARBA00003408"/>
    </source>
</evidence>
<evidence type="ECO:0000256" key="5">
    <source>
        <dbReference type="ARBA" id="ARBA00022448"/>
    </source>
</evidence>
<keyword evidence="11 13" id="KW-0472">Membrane</keyword>
<reference evidence="15" key="1">
    <citation type="submission" date="2016-01" db="EMBL/GenBank/DDBJ databases">
        <authorList>
            <person name="Mitreva M."/>
            <person name="Pepin K.H."/>
            <person name="Mihindukulasuriya K.A."/>
            <person name="Fulton R."/>
            <person name="Fronick C."/>
            <person name="O'Laughlin M."/>
            <person name="Miner T."/>
            <person name="Herter B."/>
            <person name="Rosa B.A."/>
            <person name="Cordes M."/>
            <person name="Tomlinson C."/>
            <person name="Wollam A."/>
            <person name="Palsikar V.B."/>
            <person name="Mardis E.R."/>
            <person name="Wilson R.K."/>
        </authorList>
    </citation>
    <scope>NUCLEOTIDE SEQUENCE [LARGE SCALE GENOMIC DNA]</scope>
    <source>
        <strain evidence="15">MJR8151</strain>
    </source>
</reference>
<dbReference type="PATRIC" id="fig|33036.3.peg.188"/>
<evidence type="ECO:0000256" key="10">
    <source>
        <dbReference type="ARBA" id="ARBA00023065"/>
    </source>
</evidence>
<feature type="transmembrane region" description="Helical" evidence="13">
    <location>
        <begin position="411"/>
        <end position="427"/>
    </location>
</feature>
<keyword evidence="8 13" id="KW-0812">Transmembrane</keyword>
<feature type="transmembrane region" description="Helical" evidence="13">
    <location>
        <begin position="336"/>
        <end position="356"/>
    </location>
</feature>
<feature type="transmembrane region" description="Helical" evidence="13">
    <location>
        <begin position="72"/>
        <end position="93"/>
    </location>
</feature>
<dbReference type="AlphaFoldDB" id="A0A133KHW3"/>
<evidence type="ECO:0000256" key="6">
    <source>
        <dbReference type="ARBA" id="ARBA00022449"/>
    </source>
</evidence>
<comment type="caution">
    <text evidence="14">The sequence shown here is derived from an EMBL/GenBank/DDBJ whole genome shotgun (WGS) entry which is preliminary data.</text>
</comment>
<keyword evidence="5" id="KW-0813">Transport</keyword>
<feature type="transmembrane region" description="Helical" evidence="13">
    <location>
        <begin position="376"/>
        <end position="399"/>
    </location>
</feature>
<evidence type="ECO:0000256" key="8">
    <source>
        <dbReference type="ARBA" id="ARBA00022692"/>
    </source>
</evidence>
<dbReference type="InterPro" id="IPR048279">
    <property type="entry name" value="MdtK-like"/>
</dbReference>
<keyword evidence="9 13" id="KW-1133">Transmembrane helix</keyword>
<evidence type="ECO:0000256" key="2">
    <source>
        <dbReference type="ARBA" id="ARBA00004651"/>
    </source>
</evidence>
<dbReference type="STRING" id="33036.HMPREF3200_00185"/>
<evidence type="ECO:0000256" key="3">
    <source>
        <dbReference type="ARBA" id="ARBA00010199"/>
    </source>
</evidence>
<feature type="transmembrane region" description="Helical" evidence="13">
    <location>
        <begin position="151"/>
        <end position="168"/>
    </location>
</feature>
<dbReference type="InterPro" id="IPR002528">
    <property type="entry name" value="MATE_fam"/>
</dbReference>
<evidence type="ECO:0000313" key="14">
    <source>
        <dbReference type="EMBL" id="KWZ79127.1"/>
    </source>
</evidence>
<protein>
    <recommendedName>
        <fullName evidence="4">Probable multidrug resistance protein NorM</fullName>
    </recommendedName>
    <alternativeName>
        <fullName evidence="12">Multidrug-efflux transporter</fullName>
    </alternativeName>
</protein>
<dbReference type="InterPro" id="IPR050222">
    <property type="entry name" value="MATE_MdtK"/>
</dbReference>
<evidence type="ECO:0000313" key="15">
    <source>
        <dbReference type="Proteomes" id="UP000070383"/>
    </source>
</evidence>
<accession>A0A133KHW3</accession>
<keyword evidence="6" id="KW-0050">Antiport</keyword>
<dbReference type="Proteomes" id="UP000070383">
    <property type="component" value="Unassembled WGS sequence"/>
</dbReference>
<dbReference type="GO" id="GO:0042910">
    <property type="term" value="F:xenobiotic transmembrane transporter activity"/>
    <property type="evidence" value="ECO:0007669"/>
    <property type="project" value="InterPro"/>
</dbReference>
<feature type="transmembrane region" description="Helical" evidence="13">
    <location>
        <begin position="257"/>
        <end position="282"/>
    </location>
</feature>
<dbReference type="PANTHER" id="PTHR43298:SF2">
    <property type="entry name" value="FMN_FAD EXPORTER YEEO-RELATED"/>
    <property type="match status" value="1"/>
</dbReference>
<keyword evidence="7" id="KW-1003">Cell membrane</keyword>
<dbReference type="Pfam" id="PF01554">
    <property type="entry name" value="MatE"/>
    <property type="match status" value="2"/>
</dbReference>
<comment type="subcellular location">
    <subcellularLocation>
        <location evidence="2">Cell membrane</location>
        <topology evidence="2">Multi-pass membrane protein</topology>
    </subcellularLocation>
</comment>
<proteinExistence type="inferred from homology"/>
<evidence type="ECO:0000256" key="4">
    <source>
        <dbReference type="ARBA" id="ARBA00020268"/>
    </source>
</evidence>
<name>A0A133KHW3_9FIRM</name>
<dbReference type="NCBIfam" id="TIGR00797">
    <property type="entry name" value="matE"/>
    <property type="match status" value="1"/>
</dbReference>
<evidence type="ECO:0000256" key="11">
    <source>
        <dbReference type="ARBA" id="ARBA00023136"/>
    </source>
</evidence>